<feature type="transmembrane region" description="Helical" evidence="2">
    <location>
        <begin position="28"/>
        <end position="47"/>
    </location>
</feature>
<keyword evidence="2" id="KW-0812">Transmembrane</keyword>
<feature type="region of interest" description="Disordered" evidence="1">
    <location>
        <begin position="51"/>
        <end position="72"/>
    </location>
</feature>
<gene>
    <name evidence="3" type="ORF">FEV53_13650</name>
</gene>
<dbReference type="EMBL" id="VFSV01000026">
    <property type="protein sequence ID" value="TRD16976.1"/>
    <property type="molecule type" value="Genomic_DNA"/>
</dbReference>
<dbReference type="Proteomes" id="UP000318590">
    <property type="component" value="Unassembled WGS sequence"/>
</dbReference>
<evidence type="ECO:0000313" key="4">
    <source>
        <dbReference type="Proteomes" id="UP000318590"/>
    </source>
</evidence>
<sequence>MEVFAMIFAVLLIAAAIAATVFVGVMGGGIWGALGFAALLILAYRALTYDSSPSRSGPRHGYNAFQRWASKD</sequence>
<reference evidence="3 4" key="1">
    <citation type="submission" date="2019-06" db="EMBL/GenBank/DDBJ databases">
        <title>Paenimaribius caenipelagi gen. nov., sp. nov., isolated from a tidal flat.</title>
        <authorList>
            <person name="Yoon J.-H."/>
        </authorList>
    </citation>
    <scope>NUCLEOTIDE SEQUENCE [LARGE SCALE GENOMIC DNA]</scope>
    <source>
        <strain evidence="3 4">JBTF-M29</strain>
    </source>
</reference>
<dbReference type="AlphaFoldDB" id="A0A547PS56"/>
<proteinExistence type="predicted"/>
<evidence type="ECO:0000256" key="2">
    <source>
        <dbReference type="SAM" id="Phobius"/>
    </source>
</evidence>
<evidence type="ECO:0000313" key="3">
    <source>
        <dbReference type="EMBL" id="TRD16976.1"/>
    </source>
</evidence>
<keyword evidence="2" id="KW-1133">Transmembrane helix</keyword>
<name>A0A547PS56_9RHOB</name>
<evidence type="ECO:0000256" key="1">
    <source>
        <dbReference type="SAM" id="MobiDB-lite"/>
    </source>
</evidence>
<accession>A0A547PS56</accession>
<comment type="caution">
    <text evidence="3">The sequence shown here is derived from an EMBL/GenBank/DDBJ whole genome shotgun (WGS) entry which is preliminary data.</text>
</comment>
<protein>
    <submittedName>
        <fullName evidence="3">Uncharacterized protein</fullName>
    </submittedName>
</protein>
<keyword evidence="2" id="KW-0472">Membrane</keyword>
<keyword evidence="4" id="KW-1185">Reference proteome</keyword>
<organism evidence="3 4">
    <name type="scientific">Palleronia caenipelagi</name>
    <dbReference type="NCBI Taxonomy" id="2489174"/>
    <lineage>
        <taxon>Bacteria</taxon>
        <taxon>Pseudomonadati</taxon>
        <taxon>Pseudomonadota</taxon>
        <taxon>Alphaproteobacteria</taxon>
        <taxon>Rhodobacterales</taxon>
        <taxon>Roseobacteraceae</taxon>
        <taxon>Palleronia</taxon>
    </lineage>
</organism>